<evidence type="ECO:0008006" key="3">
    <source>
        <dbReference type="Google" id="ProtNLM"/>
    </source>
</evidence>
<evidence type="ECO:0000313" key="1">
    <source>
        <dbReference type="EMBL" id="MBN2067559.1"/>
    </source>
</evidence>
<accession>A0A938YUV1</accession>
<dbReference type="EMBL" id="JAFGDB010000062">
    <property type="protein sequence ID" value="MBN2067559.1"/>
    <property type="molecule type" value="Genomic_DNA"/>
</dbReference>
<dbReference type="Proteomes" id="UP000809243">
    <property type="component" value="Unassembled WGS sequence"/>
</dbReference>
<proteinExistence type="predicted"/>
<protein>
    <recommendedName>
        <fullName evidence="3">Type II toxin-antitoxin system RelE/ParE family toxin</fullName>
    </recommendedName>
</protein>
<name>A0A938YUV1_9ARCH</name>
<sequence length="123" mass="14825">MVERERRSMKARVRIIGQALEEYNKLKEAVKEEGKRGIKSSENVTLLKSIDQKVEWLKENPLVGEVVKKKDIPKELDVDNLFKLRLARYWRMLYTIRRQEIEIFCFVLTIEPHSDYDKRFKKK</sequence>
<comment type="caution">
    <text evidence="1">The sequence shown here is derived from an EMBL/GenBank/DDBJ whole genome shotgun (WGS) entry which is preliminary data.</text>
</comment>
<dbReference type="AlphaFoldDB" id="A0A938YUV1"/>
<reference evidence="1" key="1">
    <citation type="submission" date="2021-01" db="EMBL/GenBank/DDBJ databases">
        <title>Active Sulfur Cycling in an Early Earth Analoge.</title>
        <authorList>
            <person name="Hahn C.R."/>
            <person name="Youssef N.H."/>
            <person name="Elshahed M."/>
        </authorList>
    </citation>
    <scope>NUCLEOTIDE SEQUENCE</scope>
    <source>
        <strain evidence="1">Zod_Metabat.1151</strain>
    </source>
</reference>
<gene>
    <name evidence="1" type="ORF">JW744_03765</name>
</gene>
<evidence type="ECO:0000313" key="2">
    <source>
        <dbReference type="Proteomes" id="UP000809243"/>
    </source>
</evidence>
<organism evidence="1 2">
    <name type="scientific">Candidatus Iainarchaeum sp</name>
    <dbReference type="NCBI Taxonomy" id="3101447"/>
    <lineage>
        <taxon>Archaea</taxon>
        <taxon>Candidatus Iainarchaeota</taxon>
        <taxon>Candidatus Iainarchaeia</taxon>
        <taxon>Candidatus Iainarchaeales</taxon>
        <taxon>Candidatus Iainarchaeaceae</taxon>
        <taxon>Candidatus Iainarchaeum</taxon>
    </lineage>
</organism>